<evidence type="ECO:0000256" key="2">
    <source>
        <dbReference type="ARBA" id="ARBA00022692"/>
    </source>
</evidence>
<proteinExistence type="predicted"/>
<evidence type="ECO:0000313" key="6">
    <source>
        <dbReference type="EMBL" id="EQC28495.1"/>
    </source>
</evidence>
<dbReference type="PANTHER" id="PTHR38894:SF1">
    <property type="entry name" value="TRANSMEMBRANE PROTEIN"/>
    <property type="match status" value="1"/>
</dbReference>
<dbReference type="OMA" id="FLLYECR"/>
<accession>T0Q520</accession>
<dbReference type="Pfam" id="PF08507">
    <property type="entry name" value="COPI_assoc"/>
    <property type="match status" value="1"/>
</dbReference>
<dbReference type="EMBL" id="JH767194">
    <property type="protein sequence ID" value="EQC28495.1"/>
    <property type="molecule type" value="Genomic_DNA"/>
</dbReference>
<organism evidence="6 7">
    <name type="scientific">Saprolegnia diclina (strain VS20)</name>
    <dbReference type="NCBI Taxonomy" id="1156394"/>
    <lineage>
        <taxon>Eukaryota</taxon>
        <taxon>Sar</taxon>
        <taxon>Stramenopiles</taxon>
        <taxon>Oomycota</taxon>
        <taxon>Saprolegniomycetes</taxon>
        <taxon>Saprolegniales</taxon>
        <taxon>Saprolegniaceae</taxon>
        <taxon>Saprolegnia</taxon>
    </lineage>
</organism>
<dbReference type="RefSeq" id="XP_008618143.1">
    <property type="nucleotide sequence ID" value="XM_008619921.1"/>
</dbReference>
<reference evidence="6 7" key="1">
    <citation type="submission" date="2012-04" db="EMBL/GenBank/DDBJ databases">
        <title>The Genome Sequence of Saprolegnia declina VS20.</title>
        <authorList>
            <consortium name="The Broad Institute Genome Sequencing Platform"/>
            <person name="Russ C."/>
            <person name="Nusbaum C."/>
            <person name="Tyler B."/>
            <person name="van West P."/>
            <person name="Dieguez-Uribeondo J."/>
            <person name="de Bruijn I."/>
            <person name="Tripathy S."/>
            <person name="Jiang R."/>
            <person name="Young S.K."/>
            <person name="Zeng Q."/>
            <person name="Gargeya S."/>
            <person name="Fitzgerald M."/>
            <person name="Haas B."/>
            <person name="Abouelleil A."/>
            <person name="Alvarado L."/>
            <person name="Arachchi H.M."/>
            <person name="Berlin A."/>
            <person name="Chapman S.B."/>
            <person name="Goldberg J."/>
            <person name="Griggs A."/>
            <person name="Gujja S."/>
            <person name="Hansen M."/>
            <person name="Howarth C."/>
            <person name="Imamovic A."/>
            <person name="Larimer J."/>
            <person name="McCowen C."/>
            <person name="Montmayeur A."/>
            <person name="Murphy C."/>
            <person name="Neiman D."/>
            <person name="Pearson M."/>
            <person name="Priest M."/>
            <person name="Roberts A."/>
            <person name="Saif S."/>
            <person name="Shea T."/>
            <person name="Sisk P."/>
            <person name="Sykes S."/>
            <person name="Wortman J."/>
            <person name="Nusbaum C."/>
            <person name="Birren B."/>
        </authorList>
    </citation>
    <scope>NUCLEOTIDE SEQUENCE [LARGE SCALE GENOMIC DNA]</scope>
    <source>
        <strain evidence="6 7">VS20</strain>
    </source>
</reference>
<sequence>MKTNIGASSIEGKMAKPSLASRIKNVDKMELPKLLRYMRVGNILCSALQIFAGVTGFFSFLTLNITGSLVSLYVVMFGLLFLLYECRLNSMESRIRNNFGFLYTYKGRAGFIFFIGFLDFGMSTALGTLAGIVMSLAAITNLYVMYKHPDFKNVGVNADPTASYATGNQAAQDYLRSNPQVAMQAGSFALSAQRV</sequence>
<comment type="subcellular location">
    <subcellularLocation>
        <location evidence="1">Membrane</location>
        <topology evidence="1">Multi-pass membrane protein</topology>
    </subcellularLocation>
</comment>
<dbReference type="OrthoDB" id="202910at2759"/>
<keyword evidence="4 5" id="KW-0472">Membrane</keyword>
<dbReference type="PANTHER" id="PTHR38894">
    <property type="entry name" value="TRANSMEMBRANE PROTEIN"/>
    <property type="match status" value="1"/>
</dbReference>
<dbReference type="GO" id="GO:0016020">
    <property type="term" value="C:membrane"/>
    <property type="evidence" value="ECO:0007669"/>
    <property type="project" value="UniProtKB-SubCell"/>
</dbReference>
<dbReference type="InParanoid" id="T0Q520"/>
<name>T0Q520_SAPDV</name>
<dbReference type="VEuPathDB" id="FungiDB:SDRG_13823"/>
<evidence type="ECO:0000256" key="5">
    <source>
        <dbReference type="SAM" id="Phobius"/>
    </source>
</evidence>
<dbReference type="InterPro" id="IPR013714">
    <property type="entry name" value="Golgi_TVP15"/>
</dbReference>
<dbReference type="GeneID" id="19954550"/>
<feature type="transmembrane region" description="Helical" evidence="5">
    <location>
        <begin position="98"/>
        <end position="118"/>
    </location>
</feature>
<keyword evidence="3 5" id="KW-1133">Transmembrane helix</keyword>
<evidence type="ECO:0000313" key="7">
    <source>
        <dbReference type="Proteomes" id="UP000030762"/>
    </source>
</evidence>
<feature type="transmembrane region" description="Helical" evidence="5">
    <location>
        <begin position="124"/>
        <end position="144"/>
    </location>
</feature>
<feature type="transmembrane region" description="Helical" evidence="5">
    <location>
        <begin position="43"/>
        <end position="63"/>
    </location>
</feature>
<dbReference type="AlphaFoldDB" id="T0Q520"/>
<dbReference type="Proteomes" id="UP000030762">
    <property type="component" value="Unassembled WGS sequence"/>
</dbReference>
<protein>
    <recommendedName>
        <fullName evidence="8">Golgi apparatus membrane protein TVP15</fullName>
    </recommendedName>
</protein>
<evidence type="ECO:0000256" key="4">
    <source>
        <dbReference type="ARBA" id="ARBA00023136"/>
    </source>
</evidence>
<keyword evidence="7" id="KW-1185">Reference proteome</keyword>
<evidence type="ECO:0008006" key="8">
    <source>
        <dbReference type="Google" id="ProtNLM"/>
    </source>
</evidence>
<evidence type="ECO:0000256" key="1">
    <source>
        <dbReference type="ARBA" id="ARBA00004141"/>
    </source>
</evidence>
<feature type="transmembrane region" description="Helical" evidence="5">
    <location>
        <begin position="69"/>
        <end position="86"/>
    </location>
</feature>
<dbReference type="eggNOG" id="ENOG502QV5M">
    <property type="taxonomic scope" value="Eukaryota"/>
</dbReference>
<keyword evidence="2 5" id="KW-0812">Transmembrane</keyword>
<gene>
    <name evidence="6" type="ORF">SDRG_13823</name>
</gene>
<evidence type="ECO:0000256" key="3">
    <source>
        <dbReference type="ARBA" id="ARBA00022989"/>
    </source>
</evidence>